<proteinExistence type="predicted"/>
<reference evidence="2" key="1">
    <citation type="submission" date="2020-07" db="EMBL/GenBank/DDBJ databases">
        <authorList>
            <person name="Nieuwenhuis M."/>
            <person name="Van De Peppel L.J.J."/>
        </authorList>
    </citation>
    <scope>NUCLEOTIDE SEQUENCE</scope>
    <source>
        <strain evidence="2">AP01</strain>
        <tissue evidence="2">Mycelium</tissue>
    </source>
</reference>
<feature type="signal peptide" evidence="1">
    <location>
        <begin position="1"/>
        <end position="18"/>
    </location>
</feature>
<evidence type="ECO:0000256" key="1">
    <source>
        <dbReference type="SAM" id="SignalP"/>
    </source>
</evidence>
<dbReference type="AlphaFoldDB" id="A0A9P7K929"/>
<comment type="caution">
    <text evidence="2">The sequence shown here is derived from an EMBL/GenBank/DDBJ whole genome shotgun (WGS) entry which is preliminary data.</text>
</comment>
<dbReference type="Proteomes" id="UP000775547">
    <property type="component" value="Unassembled WGS sequence"/>
</dbReference>
<accession>A0A9P7K929</accession>
<feature type="chain" id="PRO_5040453307" evidence="1">
    <location>
        <begin position="19"/>
        <end position="221"/>
    </location>
</feature>
<keyword evidence="1" id="KW-0732">Signal</keyword>
<dbReference type="EMBL" id="JABCKV010000251">
    <property type="protein sequence ID" value="KAG5641773.1"/>
    <property type="molecule type" value="Genomic_DNA"/>
</dbReference>
<evidence type="ECO:0000313" key="2">
    <source>
        <dbReference type="EMBL" id="KAG5641773.1"/>
    </source>
</evidence>
<reference evidence="2" key="2">
    <citation type="submission" date="2021-10" db="EMBL/GenBank/DDBJ databases">
        <title>Phylogenomics reveals ancestral predisposition of the termite-cultivated fungus Termitomyces towards a domesticated lifestyle.</title>
        <authorList>
            <person name="Auxier B."/>
            <person name="Grum-Grzhimaylo A."/>
            <person name="Cardenas M.E."/>
            <person name="Lodge J.D."/>
            <person name="Laessoe T."/>
            <person name="Pedersen O."/>
            <person name="Smith M.E."/>
            <person name="Kuyper T.W."/>
            <person name="Franco-Molano E.A."/>
            <person name="Baroni T.J."/>
            <person name="Aanen D.K."/>
        </authorList>
    </citation>
    <scope>NUCLEOTIDE SEQUENCE</scope>
    <source>
        <strain evidence="2">AP01</strain>
        <tissue evidence="2">Mycelium</tissue>
    </source>
</reference>
<gene>
    <name evidence="2" type="ORF">DXG03_004268</name>
</gene>
<protein>
    <submittedName>
        <fullName evidence="2">Uncharacterized protein</fullName>
    </submittedName>
</protein>
<sequence length="221" mass="24673">MICLCVTLPSASLSTCWMCCMNEPTGMNMRPGLASCFTKSSGSIGAAAPTWIASYGPMVKSVFVRSKPTYKQTHPRLDTLPTQDWKHVSQWKEIRGKERTFPAISRNDDDTTVFHCFAEAVLLQVLDRPVDELRDVLNTDDFSCGPDEVMQDGAEIAAAAPDIEHTGAWAQVWEEMLRRVGMLRRPIGEKRLKEGLNEERARTMCGALIVALYPIVLPRVK</sequence>
<evidence type="ECO:0000313" key="3">
    <source>
        <dbReference type="Proteomes" id="UP000775547"/>
    </source>
</evidence>
<organism evidence="2 3">
    <name type="scientific">Asterophora parasitica</name>
    <dbReference type="NCBI Taxonomy" id="117018"/>
    <lineage>
        <taxon>Eukaryota</taxon>
        <taxon>Fungi</taxon>
        <taxon>Dikarya</taxon>
        <taxon>Basidiomycota</taxon>
        <taxon>Agaricomycotina</taxon>
        <taxon>Agaricomycetes</taxon>
        <taxon>Agaricomycetidae</taxon>
        <taxon>Agaricales</taxon>
        <taxon>Tricholomatineae</taxon>
        <taxon>Lyophyllaceae</taxon>
        <taxon>Asterophora</taxon>
    </lineage>
</organism>
<name>A0A9P7K929_9AGAR</name>
<keyword evidence="3" id="KW-1185">Reference proteome</keyword>